<protein>
    <recommendedName>
        <fullName evidence="5">Secreted protein</fullName>
    </recommendedName>
</protein>
<dbReference type="EMBL" id="GL832974">
    <property type="protein sequence ID" value="EGD76423.1"/>
    <property type="molecule type" value="Genomic_DNA"/>
</dbReference>
<keyword evidence="1" id="KW-1133">Transmembrane helix</keyword>
<dbReference type="KEGG" id="sre:PTSG_12603"/>
<evidence type="ECO:0000256" key="1">
    <source>
        <dbReference type="SAM" id="Phobius"/>
    </source>
</evidence>
<proteinExistence type="predicted"/>
<organism evidence="4">
    <name type="scientific">Salpingoeca rosetta (strain ATCC 50818 / BSB-021)</name>
    <dbReference type="NCBI Taxonomy" id="946362"/>
    <lineage>
        <taxon>Eukaryota</taxon>
        <taxon>Choanoflagellata</taxon>
        <taxon>Craspedida</taxon>
        <taxon>Salpingoecidae</taxon>
        <taxon>Salpingoeca</taxon>
    </lineage>
</organism>
<feature type="transmembrane region" description="Helical" evidence="1">
    <location>
        <begin position="63"/>
        <end position="84"/>
    </location>
</feature>
<evidence type="ECO:0000256" key="2">
    <source>
        <dbReference type="SAM" id="SignalP"/>
    </source>
</evidence>
<keyword evidence="1" id="KW-0812">Transmembrane</keyword>
<dbReference type="RefSeq" id="XP_004991338.1">
    <property type="nucleotide sequence ID" value="XM_004991281.1"/>
</dbReference>
<keyword evidence="4" id="KW-1185">Reference proteome</keyword>
<sequence length="141" mass="15921">MMMMMMMMVVVMMMMMVVVVVVVSQQASEPVNKPANGVILKQQCGQKIRCMGVVGRRLLCVCVWGGGLLFILFVVQMDCFLFCFSCFRQLHLYLSPCSLHTTCVHFLFLSCLQECVCARDMSVDVRVCVCARVCVYMSVQS</sequence>
<keyword evidence="2" id="KW-0732">Signal</keyword>
<dbReference type="GeneID" id="16071900"/>
<feature type="signal peptide" evidence="2">
    <location>
        <begin position="1"/>
        <end position="24"/>
    </location>
</feature>
<gene>
    <name evidence="3" type="ORF">PTSG_12603</name>
</gene>
<feature type="chain" id="PRO_5003288646" description="Secreted protein" evidence="2">
    <location>
        <begin position="25"/>
        <end position="141"/>
    </location>
</feature>
<name>F2UH24_SALR5</name>
<dbReference type="Proteomes" id="UP000007799">
    <property type="component" value="Unassembled WGS sequence"/>
</dbReference>
<evidence type="ECO:0008006" key="5">
    <source>
        <dbReference type="Google" id="ProtNLM"/>
    </source>
</evidence>
<accession>F2UH24</accession>
<reference evidence="3" key="1">
    <citation type="submission" date="2009-08" db="EMBL/GenBank/DDBJ databases">
        <title>Annotation of Salpingoeca rosetta.</title>
        <authorList>
            <consortium name="The Broad Institute Genome Sequencing Platform"/>
            <person name="Russ C."/>
            <person name="Cuomo C."/>
            <person name="Burger G."/>
            <person name="Gray M.W."/>
            <person name="Holland P.W.H."/>
            <person name="King N."/>
            <person name="Lang F.B.F."/>
            <person name="Roger A.J."/>
            <person name="Ruiz-Trillo I."/>
            <person name="Young S.K."/>
            <person name="Zeng Q."/>
            <person name="Gargeya S."/>
            <person name="Alvarado L."/>
            <person name="Berlin A."/>
            <person name="Chapman S.B."/>
            <person name="Chen Z."/>
            <person name="Freedman E."/>
            <person name="Gellesch M."/>
            <person name="Goldberg J."/>
            <person name="Griggs A."/>
            <person name="Gujja S."/>
            <person name="Heilman E."/>
            <person name="Heiman D."/>
            <person name="Howarth C."/>
            <person name="Mehta T."/>
            <person name="Neiman D."/>
            <person name="Pearson M."/>
            <person name="Roberts A."/>
            <person name="Saif S."/>
            <person name="Shea T."/>
            <person name="Shenoy N."/>
            <person name="Sisk P."/>
            <person name="Stolte C."/>
            <person name="Sykes S."/>
            <person name="White J."/>
            <person name="Yandava C."/>
            <person name="Haas B."/>
            <person name="Nusbaum C."/>
            <person name="Birren B."/>
        </authorList>
    </citation>
    <scope>NUCLEOTIDE SEQUENCE [LARGE SCALE GENOMIC DNA]</scope>
    <source>
        <strain evidence="3">ATCC 50818</strain>
    </source>
</reference>
<dbReference type="AlphaFoldDB" id="F2UH24"/>
<dbReference type="InParanoid" id="F2UH24"/>
<keyword evidence="1" id="KW-0472">Membrane</keyword>
<evidence type="ECO:0000313" key="3">
    <source>
        <dbReference type="EMBL" id="EGD76423.1"/>
    </source>
</evidence>
<evidence type="ECO:0000313" key="4">
    <source>
        <dbReference type="Proteomes" id="UP000007799"/>
    </source>
</evidence>